<evidence type="ECO:0000313" key="3">
    <source>
        <dbReference type="Proteomes" id="UP000803884"/>
    </source>
</evidence>
<evidence type="ECO:0000256" key="1">
    <source>
        <dbReference type="SAM" id="Phobius"/>
    </source>
</evidence>
<organism evidence="2 3">
    <name type="scientific">Cladosporium halotolerans</name>
    <dbReference type="NCBI Taxonomy" id="1052096"/>
    <lineage>
        <taxon>Eukaryota</taxon>
        <taxon>Fungi</taxon>
        <taxon>Dikarya</taxon>
        <taxon>Ascomycota</taxon>
        <taxon>Pezizomycotina</taxon>
        <taxon>Dothideomycetes</taxon>
        <taxon>Dothideomycetidae</taxon>
        <taxon>Cladosporiales</taxon>
        <taxon>Cladosporiaceae</taxon>
        <taxon>Cladosporium</taxon>
    </lineage>
</organism>
<accession>A0AB34KJE3</accession>
<proteinExistence type="predicted"/>
<reference evidence="2 3" key="1">
    <citation type="journal article" date="2020" name="Microbiol. Resour. Announc.">
        <title>Draft Genome Sequence of a Cladosporium Species Isolated from the Mesophotic Ascidian Didemnum maculosum.</title>
        <authorList>
            <person name="Gioti A."/>
            <person name="Siaperas R."/>
            <person name="Nikolaivits E."/>
            <person name="Le Goff G."/>
            <person name="Ouazzani J."/>
            <person name="Kotoulas G."/>
            <person name="Topakas E."/>
        </authorList>
    </citation>
    <scope>NUCLEOTIDE SEQUENCE [LARGE SCALE GENOMIC DNA]</scope>
    <source>
        <strain evidence="2 3">TM138-S3</strain>
    </source>
</reference>
<keyword evidence="3" id="KW-1185">Reference proteome</keyword>
<keyword evidence="1" id="KW-0812">Transmembrane</keyword>
<dbReference type="RefSeq" id="XP_069226520.1">
    <property type="nucleotide sequence ID" value="XM_069376170.1"/>
</dbReference>
<dbReference type="Proteomes" id="UP000803884">
    <property type="component" value="Unassembled WGS sequence"/>
</dbReference>
<comment type="caution">
    <text evidence="2">The sequence shown here is derived from an EMBL/GenBank/DDBJ whole genome shotgun (WGS) entry which is preliminary data.</text>
</comment>
<evidence type="ECO:0000313" key="2">
    <source>
        <dbReference type="EMBL" id="KAL1583413.1"/>
    </source>
</evidence>
<keyword evidence="1" id="KW-0472">Membrane</keyword>
<feature type="transmembrane region" description="Helical" evidence="1">
    <location>
        <begin position="33"/>
        <end position="51"/>
    </location>
</feature>
<evidence type="ECO:0008006" key="4">
    <source>
        <dbReference type="Google" id="ProtNLM"/>
    </source>
</evidence>
<protein>
    <recommendedName>
        <fullName evidence="4">Cytochrome b561 domain-containing protein</fullName>
    </recommendedName>
</protein>
<gene>
    <name evidence="2" type="ORF">WHR41_07566</name>
</gene>
<dbReference type="AlphaFoldDB" id="A0AB34KJE3"/>
<dbReference type="GeneID" id="96009008"/>
<name>A0AB34KJE3_9PEZI</name>
<sequence length="106" mass="11817">MHIIVVIPAGLLATLQFIPNIRYKLFIFHRLNGYIVMLLMLLLSITGIIISKVSFGGDFAKQVFAGFFGIVVMLSMALAYTNINRSFFTVVADGARKVTCQQSIRM</sequence>
<keyword evidence="1" id="KW-1133">Transmembrane helix</keyword>
<feature type="transmembrane region" description="Helical" evidence="1">
    <location>
        <begin position="63"/>
        <end position="83"/>
    </location>
</feature>
<dbReference type="Pfam" id="PF10067">
    <property type="entry name" value="DUF2306"/>
    <property type="match status" value="1"/>
</dbReference>
<dbReference type="InterPro" id="IPR018750">
    <property type="entry name" value="DUF2306_membrane"/>
</dbReference>
<dbReference type="EMBL" id="JAAQHG020000035">
    <property type="protein sequence ID" value="KAL1583413.1"/>
    <property type="molecule type" value="Genomic_DNA"/>
</dbReference>